<dbReference type="KEGG" id="lbe:MOO44_03975"/>
<dbReference type="RefSeq" id="WP_260117129.1">
    <property type="nucleotide sequence ID" value="NZ_CP093361.1"/>
</dbReference>
<reference evidence="1" key="1">
    <citation type="journal article" date="2022" name="Int. J. Syst. Evol. Microbiol.">
        <title>Apilactobacillus apisilvae sp. nov., Nicolia spurrieriana gen. nov. sp. nov., Bombilactobacillus folatiphilus sp. nov. and Bombilactobacillus thymidiniphilus sp. nov., four new lactic acid bacterial isolates from stingless bees Tetragonula carbonaria and Austroplebeia australis.</title>
        <authorList>
            <person name="Oliphant S.A."/>
            <person name="Watson-Haigh N.S."/>
            <person name="Sumby K.M."/>
            <person name="Gardner J."/>
            <person name="Groom S."/>
            <person name="Jiranek V."/>
        </authorList>
    </citation>
    <scope>NUCLEOTIDE SEQUENCE</scope>
    <source>
        <strain evidence="1">SGEP1_A5</strain>
    </source>
</reference>
<dbReference type="AlphaFoldDB" id="A0A976RT53"/>
<organism evidence="1 2">
    <name type="scientific">Nicoliella spurrieriana</name>
    <dbReference type="NCBI Taxonomy" id="2925830"/>
    <lineage>
        <taxon>Bacteria</taxon>
        <taxon>Bacillati</taxon>
        <taxon>Bacillota</taxon>
        <taxon>Bacilli</taxon>
        <taxon>Lactobacillales</taxon>
        <taxon>Lactobacillaceae</taxon>
        <taxon>Nicoliella</taxon>
    </lineage>
</organism>
<dbReference type="EMBL" id="CP093361">
    <property type="protein sequence ID" value="UQS87323.1"/>
    <property type="molecule type" value="Genomic_DNA"/>
</dbReference>
<sequence>MKIKDQLYINPLENVQSDEISKLRSEQSDSNLLKIAHVAAVREVHLNDYHSEMDLHKMTVPQKAEQQSQIVNRFFAEQPVTINRVRRNATLTNYLRDWYGRDLGMTDQESALSMAKQVHGFLDSGADWYYLSQVNNGEHAFDADLLGGTGDGSFMDYFTTYYTQGDKYMNEATADGRDEEWVRMIFTQRIKNATAFLKPDRLIEIADQFKDDMEIYNAIISNQN</sequence>
<protein>
    <submittedName>
        <fullName evidence="1">Uncharacterized protein</fullName>
    </submittedName>
</protein>
<keyword evidence="2" id="KW-1185">Reference proteome</keyword>
<name>A0A976RT53_9LACO</name>
<proteinExistence type="predicted"/>
<accession>A0A976RT53</accession>
<evidence type="ECO:0000313" key="2">
    <source>
        <dbReference type="Proteomes" id="UP000831181"/>
    </source>
</evidence>
<gene>
    <name evidence="1" type="ORF">MOO44_03975</name>
</gene>
<dbReference type="Proteomes" id="UP000831181">
    <property type="component" value="Chromosome"/>
</dbReference>
<evidence type="ECO:0000313" key="1">
    <source>
        <dbReference type="EMBL" id="UQS87323.1"/>
    </source>
</evidence>